<accession>A0A7X6RGX9</accession>
<dbReference type="Proteomes" id="UP000523447">
    <property type="component" value="Unassembled WGS sequence"/>
</dbReference>
<dbReference type="SMART" id="SM00858">
    <property type="entry name" value="SAF"/>
    <property type="match status" value="1"/>
</dbReference>
<dbReference type="RefSeq" id="WP_083893205.1">
    <property type="nucleotide sequence ID" value="NZ_CAWPHS010000023.1"/>
</dbReference>
<sequence>MRHIRLDFRSGADGDLGRNGGADLAARLRPAWFDLTLLRRLAAVLLAALAAVVAVRDQPADRHVSLVVAARDLMPGQILAPADLRRTDIPAAAAPEGAITDPARLVGATSTGAVHSGEVLTDLRVVSSRLATVATGVPDARIVPMRLADNAIADILRAGDRVDVVAEEAAGSDGTTSPSERAPAPRTLASDAAVVLVSGAASAGSSRPTRSTDRVVLLALDSQRATAVAAASLHTALTVVFH</sequence>
<dbReference type="AlphaFoldDB" id="A0A7X6RGX9"/>
<organism evidence="2 3">
    <name type="scientific">Nocardia veterana</name>
    <dbReference type="NCBI Taxonomy" id="132249"/>
    <lineage>
        <taxon>Bacteria</taxon>
        <taxon>Bacillati</taxon>
        <taxon>Actinomycetota</taxon>
        <taxon>Actinomycetes</taxon>
        <taxon>Mycobacteriales</taxon>
        <taxon>Nocardiaceae</taxon>
        <taxon>Nocardia</taxon>
    </lineage>
</organism>
<proteinExistence type="predicted"/>
<protein>
    <submittedName>
        <fullName evidence="2">Flagellar biosynthesis protein FlgA</fullName>
    </submittedName>
</protein>
<dbReference type="Pfam" id="PF08666">
    <property type="entry name" value="SAF"/>
    <property type="match status" value="1"/>
</dbReference>
<keyword evidence="2" id="KW-0282">Flagellum</keyword>
<dbReference type="CDD" id="cd11614">
    <property type="entry name" value="SAF_CpaB_FlgA_like"/>
    <property type="match status" value="1"/>
</dbReference>
<dbReference type="Gene3D" id="3.90.1210.10">
    <property type="entry name" value="Antifreeze-like/N-acetylneuraminic acid synthase C-terminal domain"/>
    <property type="match status" value="1"/>
</dbReference>
<gene>
    <name evidence="2" type="ORF">HGA07_04760</name>
</gene>
<feature type="domain" description="SAF" evidence="1">
    <location>
        <begin position="64"/>
        <end position="126"/>
    </location>
</feature>
<name>A0A7X6RGX9_9NOCA</name>
<keyword evidence="3" id="KW-1185">Reference proteome</keyword>
<evidence type="ECO:0000313" key="3">
    <source>
        <dbReference type="Proteomes" id="UP000523447"/>
    </source>
</evidence>
<comment type="caution">
    <text evidence="2">The sequence shown here is derived from an EMBL/GenBank/DDBJ whole genome shotgun (WGS) entry which is preliminary data.</text>
</comment>
<dbReference type="InterPro" id="IPR013974">
    <property type="entry name" value="SAF"/>
</dbReference>
<keyword evidence="2" id="KW-0966">Cell projection</keyword>
<keyword evidence="2" id="KW-0969">Cilium</keyword>
<dbReference type="EMBL" id="JAAXPE010000003">
    <property type="protein sequence ID" value="NKY84934.1"/>
    <property type="molecule type" value="Genomic_DNA"/>
</dbReference>
<evidence type="ECO:0000259" key="1">
    <source>
        <dbReference type="SMART" id="SM00858"/>
    </source>
</evidence>
<reference evidence="2 3" key="1">
    <citation type="submission" date="2020-04" db="EMBL/GenBank/DDBJ databases">
        <title>MicrobeNet Type strains.</title>
        <authorList>
            <person name="Nicholson A.C."/>
        </authorList>
    </citation>
    <scope>NUCLEOTIDE SEQUENCE [LARGE SCALE GENOMIC DNA]</scope>
    <source>
        <strain evidence="2 3">DSM 44445</strain>
    </source>
</reference>
<evidence type="ECO:0000313" key="2">
    <source>
        <dbReference type="EMBL" id="NKY84934.1"/>
    </source>
</evidence>